<dbReference type="InParanoid" id="A0A1Y2D938"/>
<sequence length="142" mass="15711">MECRKRGLQAGSTAFVEALEDPGKVQTINPRHYRYVVFISMKISDARYAEKDTRSSLNGRAYEKRKHCKSVTDNPPLQYGTNGNDRPWPGKVTCASRLAKGSWQAAVAAPASELSLEPNEEEPPPFEVQNCEKQSTVLAALA</sequence>
<dbReference type="GeneID" id="63775188"/>
<dbReference type="RefSeq" id="XP_040709704.1">
    <property type="nucleotide sequence ID" value="XM_040858976.1"/>
</dbReference>
<accession>A0A1Y2D938</accession>
<feature type="region of interest" description="Disordered" evidence="1">
    <location>
        <begin position="110"/>
        <end position="132"/>
    </location>
</feature>
<name>A0A1Y2D938_9PEZI</name>
<dbReference type="Proteomes" id="UP000193689">
    <property type="component" value="Unassembled WGS sequence"/>
</dbReference>
<keyword evidence="3" id="KW-1185">Reference proteome</keyword>
<feature type="compositionally biased region" description="Polar residues" evidence="1">
    <location>
        <begin position="71"/>
        <end position="84"/>
    </location>
</feature>
<evidence type="ECO:0000313" key="3">
    <source>
        <dbReference type="Proteomes" id="UP000193689"/>
    </source>
</evidence>
<dbReference type="EMBL" id="MCFJ01000026">
    <property type="protein sequence ID" value="ORY55646.1"/>
    <property type="molecule type" value="Genomic_DNA"/>
</dbReference>
<organism evidence="2 3">
    <name type="scientific">Pseudomassariella vexata</name>
    <dbReference type="NCBI Taxonomy" id="1141098"/>
    <lineage>
        <taxon>Eukaryota</taxon>
        <taxon>Fungi</taxon>
        <taxon>Dikarya</taxon>
        <taxon>Ascomycota</taxon>
        <taxon>Pezizomycotina</taxon>
        <taxon>Sordariomycetes</taxon>
        <taxon>Xylariomycetidae</taxon>
        <taxon>Amphisphaeriales</taxon>
        <taxon>Pseudomassariaceae</taxon>
        <taxon>Pseudomassariella</taxon>
    </lineage>
</organism>
<proteinExistence type="predicted"/>
<comment type="caution">
    <text evidence="2">The sequence shown here is derived from an EMBL/GenBank/DDBJ whole genome shotgun (WGS) entry which is preliminary data.</text>
</comment>
<reference evidence="2 3" key="1">
    <citation type="submission" date="2016-07" db="EMBL/GenBank/DDBJ databases">
        <title>Pervasive Adenine N6-methylation of Active Genes in Fungi.</title>
        <authorList>
            <consortium name="DOE Joint Genome Institute"/>
            <person name="Mondo S.J."/>
            <person name="Dannebaum R.O."/>
            <person name="Kuo R.C."/>
            <person name="Labutti K."/>
            <person name="Haridas S."/>
            <person name="Kuo A."/>
            <person name="Salamov A."/>
            <person name="Ahrendt S.R."/>
            <person name="Lipzen A."/>
            <person name="Sullivan W."/>
            <person name="Andreopoulos W.B."/>
            <person name="Clum A."/>
            <person name="Lindquist E."/>
            <person name="Daum C."/>
            <person name="Ramamoorthy G.K."/>
            <person name="Gryganskyi A."/>
            <person name="Culley D."/>
            <person name="Magnuson J.K."/>
            <person name="James T.Y."/>
            <person name="O'Malley M.A."/>
            <person name="Stajich J.E."/>
            <person name="Spatafora J.W."/>
            <person name="Visel A."/>
            <person name="Grigoriev I.V."/>
        </authorList>
    </citation>
    <scope>NUCLEOTIDE SEQUENCE [LARGE SCALE GENOMIC DNA]</scope>
    <source>
        <strain evidence="2 3">CBS 129021</strain>
    </source>
</reference>
<evidence type="ECO:0000313" key="2">
    <source>
        <dbReference type="EMBL" id="ORY55646.1"/>
    </source>
</evidence>
<evidence type="ECO:0000256" key="1">
    <source>
        <dbReference type="SAM" id="MobiDB-lite"/>
    </source>
</evidence>
<gene>
    <name evidence="2" type="ORF">BCR38DRAFT_414827</name>
</gene>
<dbReference type="OrthoDB" id="3549121at2759"/>
<feature type="region of interest" description="Disordered" evidence="1">
    <location>
        <begin position="66"/>
        <end position="86"/>
    </location>
</feature>
<dbReference type="AlphaFoldDB" id="A0A1Y2D938"/>
<protein>
    <submittedName>
        <fullName evidence="2">Uncharacterized protein</fullName>
    </submittedName>
</protein>